<keyword evidence="2" id="KW-0539">Nucleus</keyword>
<reference evidence="4" key="2">
    <citation type="journal article" date="2024" name="Plant">
        <title>Genomic evolution and insights into agronomic trait innovations of Sesamum species.</title>
        <authorList>
            <person name="Miao H."/>
            <person name="Wang L."/>
            <person name="Qu L."/>
            <person name="Liu H."/>
            <person name="Sun Y."/>
            <person name="Le M."/>
            <person name="Wang Q."/>
            <person name="Wei S."/>
            <person name="Zheng Y."/>
            <person name="Lin W."/>
            <person name="Duan Y."/>
            <person name="Cao H."/>
            <person name="Xiong S."/>
            <person name="Wang X."/>
            <person name="Wei L."/>
            <person name="Li C."/>
            <person name="Ma Q."/>
            <person name="Ju M."/>
            <person name="Zhao R."/>
            <person name="Li G."/>
            <person name="Mu C."/>
            <person name="Tian Q."/>
            <person name="Mei H."/>
            <person name="Zhang T."/>
            <person name="Gao T."/>
            <person name="Zhang H."/>
        </authorList>
    </citation>
    <scope>NUCLEOTIDE SEQUENCE</scope>
    <source>
        <strain evidence="4">3651</strain>
    </source>
</reference>
<protein>
    <submittedName>
        <fullName evidence="4">Methyl-CpG-binding domain-containing protein 9</fullName>
    </submittedName>
</protein>
<comment type="subcellular location">
    <subcellularLocation>
        <location evidence="1">Nucleus</location>
    </subcellularLocation>
</comment>
<evidence type="ECO:0000313" key="5">
    <source>
        <dbReference type="Proteomes" id="UP001293254"/>
    </source>
</evidence>
<gene>
    <name evidence="4" type="ORF">Salat_2526100</name>
</gene>
<accession>A0AAE2CCG1</accession>
<sequence>MEAQRKDESQIIDDLGGKQHLLLGKPVSFELTPFLGDILQSWNFLWRFREVLGFSKGFSFEELTAELNGSLFDGLFETHILMLQVLISESLMKFENELARRYALAILVADSESVKVRKDMDIFRCFHGDGGPRCGALTGVVGLEADAWLLVAAINKIYGSLYDDNERLVVDDLDSDKETMTRIVVNEESPPEWAREVLDNSISKEVYKANASGPAKKLALSVVAQFRSMQPNLAIMKNRKDFFAINNTVMKQCRFVLRQAALAKETKNFCTLIQERFVKHGNREVGILGSPAIVSSLLNFRMIDMRLAAGAYCGSHEAFAEEVQEMLLFLHK</sequence>
<dbReference type="InterPro" id="IPR018501">
    <property type="entry name" value="DDT_dom"/>
</dbReference>
<dbReference type="PANTHER" id="PTHR47162">
    <property type="entry name" value="OS02G0192300 PROTEIN"/>
    <property type="match status" value="1"/>
</dbReference>
<name>A0AAE2CCG1_9LAMI</name>
<dbReference type="EMBL" id="JACGWO010000010">
    <property type="protein sequence ID" value="KAK4417006.1"/>
    <property type="molecule type" value="Genomic_DNA"/>
</dbReference>
<organism evidence="4 5">
    <name type="scientific">Sesamum alatum</name>
    <dbReference type="NCBI Taxonomy" id="300844"/>
    <lineage>
        <taxon>Eukaryota</taxon>
        <taxon>Viridiplantae</taxon>
        <taxon>Streptophyta</taxon>
        <taxon>Embryophyta</taxon>
        <taxon>Tracheophyta</taxon>
        <taxon>Spermatophyta</taxon>
        <taxon>Magnoliopsida</taxon>
        <taxon>eudicotyledons</taxon>
        <taxon>Gunneridae</taxon>
        <taxon>Pentapetalae</taxon>
        <taxon>asterids</taxon>
        <taxon>lamiids</taxon>
        <taxon>Lamiales</taxon>
        <taxon>Pedaliaceae</taxon>
        <taxon>Sesamum</taxon>
    </lineage>
</organism>
<proteinExistence type="predicted"/>
<dbReference type="Pfam" id="PF02791">
    <property type="entry name" value="DDT"/>
    <property type="match status" value="1"/>
</dbReference>
<evidence type="ECO:0000259" key="3">
    <source>
        <dbReference type="Pfam" id="PF02791"/>
    </source>
</evidence>
<dbReference type="AlphaFoldDB" id="A0AAE2CCG1"/>
<keyword evidence="5" id="KW-1185">Reference proteome</keyword>
<evidence type="ECO:0000256" key="1">
    <source>
        <dbReference type="ARBA" id="ARBA00004123"/>
    </source>
</evidence>
<evidence type="ECO:0000256" key="2">
    <source>
        <dbReference type="ARBA" id="ARBA00023242"/>
    </source>
</evidence>
<dbReference type="Proteomes" id="UP001293254">
    <property type="component" value="Unassembled WGS sequence"/>
</dbReference>
<comment type="caution">
    <text evidence="4">The sequence shown here is derived from an EMBL/GenBank/DDBJ whole genome shotgun (WGS) entry which is preliminary data.</text>
</comment>
<reference evidence="4" key="1">
    <citation type="submission" date="2020-06" db="EMBL/GenBank/DDBJ databases">
        <authorList>
            <person name="Li T."/>
            <person name="Hu X."/>
            <person name="Zhang T."/>
            <person name="Song X."/>
            <person name="Zhang H."/>
            <person name="Dai N."/>
            <person name="Sheng W."/>
            <person name="Hou X."/>
            <person name="Wei L."/>
        </authorList>
    </citation>
    <scope>NUCLEOTIDE SEQUENCE</scope>
    <source>
        <strain evidence="4">3651</strain>
        <tissue evidence="4">Leaf</tissue>
    </source>
</reference>
<feature type="domain" description="DDT" evidence="3">
    <location>
        <begin position="36"/>
        <end position="89"/>
    </location>
</feature>
<dbReference type="PANTHER" id="PTHR47162:SF10">
    <property type="entry name" value="METHYL-CPG-BINDING DOMAIN-CONTAINING PROTEIN 9 ISOFORM X1"/>
    <property type="match status" value="1"/>
</dbReference>
<dbReference type="GO" id="GO:0005634">
    <property type="term" value="C:nucleus"/>
    <property type="evidence" value="ECO:0007669"/>
    <property type="project" value="UniProtKB-SubCell"/>
</dbReference>
<evidence type="ECO:0000313" key="4">
    <source>
        <dbReference type="EMBL" id="KAK4417006.1"/>
    </source>
</evidence>